<sequence length="92" mass="10013">MSADLTTIPPPPRPVRVVHHTCPVEVGVLHRLAPGTSRRPIKYNIPVVIPSPEGDELEVLTIETRSWRTRSTQLQATQNPLASSAAFSGPGR</sequence>
<name>E4UVP3_ARTGP</name>
<dbReference type="EMBL" id="DS989825">
    <property type="protein sequence ID" value="EFR02370.1"/>
    <property type="molecule type" value="Genomic_DNA"/>
</dbReference>
<gene>
    <name evidence="2" type="ORF">MGYG_05366</name>
</gene>
<organism evidence="3">
    <name type="scientific">Arthroderma gypseum (strain ATCC MYA-4604 / CBS 118893)</name>
    <name type="common">Microsporum gypseum</name>
    <dbReference type="NCBI Taxonomy" id="535722"/>
    <lineage>
        <taxon>Eukaryota</taxon>
        <taxon>Fungi</taxon>
        <taxon>Dikarya</taxon>
        <taxon>Ascomycota</taxon>
        <taxon>Pezizomycotina</taxon>
        <taxon>Eurotiomycetes</taxon>
        <taxon>Eurotiomycetidae</taxon>
        <taxon>Onygenales</taxon>
        <taxon>Arthrodermataceae</taxon>
        <taxon>Nannizzia</taxon>
    </lineage>
</organism>
<evidence type="ECO:0000313" key="3">
    <source>
        <dbReference type="Proteomes" id="UP000002669"/>
    </source>
</evidence>
<dbReference type="HOGENOM" id="CLU_2412818_0_0_1"/>
<evidence type="ECO:0000256" key="1">
    <source>
        <dbReference type="SAM" id="MobiDB-lite"/>
    </source>
</evidence>
<feature type="compositionally biased region" description="Polar residues" evidence="1">
    <location>
        <begin position="69"/>
        <end position="86"/>
    </location>
</feature>
<feature type="region of interest" description="Disordered" evidence="1">
    <location>
        <begin position="69"/>
        <end position="92"/>
    </location>
</feature>
<protein>
    <submittedName>
        <fullName evidence="2">Uncharacterized protein</fullName>
    </submittedName>
</protein>
<evidence type="ECO:0000313" key="2">
    <source>
        <dbReference type="EMBL" id="EFR02370.1"/>
    </source>
</evidence>
<reference evidence="3" key="1">
    <citation type="journal article" date="2012" name="MBio">
        <title>Comparative genome analysis of Trichophyton rubrum and related dermatophytes reveals candidate genes involved in infection.</title>
        <authorList>
            <person name="Martinez D.A."/>
            <person name="Oliver B.G."/>
            <person name="Graeser Y."/>
            <person name="Goldberg J.M."/>
            <person name="Li W."/>
            <person name="Martinez-Rossi N.M."/>
            <person name="Monod M."/>
            <person name="Shelest E."/>
            <person name="Barton R.C."/>
            <person name="Birch E."/>
            <person name="Brakhage A.A."/>
            <person name="Chen Z."/>
            <person name="Gurr S.J."/>
            <person name="Heiman D."/>
            <person name="Heitman J."/>
            <person name="Kosti I."/>
            <person name="Rossi A."/>
            <person name="Saif S."/>
            <person name="Samalova M."/>
            <person name="Saunders C.W."/>
            <person name="Shea T."/>
            <person name="Summerbell R.C."/>
            <person name="Xu J."/>
            <person name="Young S."/>
            <person name="Zeng Q."/>
            <person name="Birren B.W."/>
            <person name="Cuomo C.A."/>
            <person name="White T.C."/>
        </authorList>
    </citation>
    <scope>NUCLEOTIDE SEQUENCE [LARGE SCALE GENOMIC DNA]</scope>
    <source>
        <strain evidence="3">ATCC MYA-4604 / CBS 118893</strain>
    </source>
</reference>
<dbReference type="GeneID" id="10028057"/>
<dbReference type="RefSeq" id="XP_003172781.1">
    <property type="nucleotide sequence ID" value="XM_003172733.1"/>
</dbReference>
<accession>E4UVP3</accession>
<keyword evidence="3" id="KW-1185">Reference proteome</keyword>
<dbReference type="InParanoid" id="E4UVP3"/>
<proteinExistence type="predicted"/>
<dbReference type="Proteomes" id="UP000002669">
    <property type="component" value="Unassembled WGS sequence"/>
</dbReference>
<dbReference type="AlphaFoldDB" id="E4UVP3"/>
<dbReference type="VEuPathDB" id="FungiDB:MGYG_05366"/>